<name>A0A9D1IB82_9FIRM</name>
<dbReference type="SUPFAM" id="SSF53633">
    <property type="entry name" value="Carbamate kinase-like"/>
    <property type="match status" value="1"/>
</dbReference>
<comment type="caution">
    <text evidence="4">The sequence shown here is derived from an EMBL/GenBank/DDBJ whole genome shotgun (WGS) entry which is preliminary data.</text>
</comment>
<dbReference type="PANTHER" id="PTHR21499">
    <property type="entry name" value="ASPARTATE KINASE"/>
    <property type="match status" value="1"/>
</dbReference>
<dbReference type="EMBL" id="DVMU01000129">
    <property type="protein sequence ID" value="HIU34067.1"/>
    <property type="molecule type" value="Genomic_DNA"/>
</dbReference>
<evidence type="ECO:0000313" key="4">
    <source>
        <dbReference type="EMBL" id="HIU34067.1"/>
    </source>
</evidence>
<dbReference type="InterPro" id="IPR001048">
    <property type="entry name" value="Asp/Glu/Uridylate_kinase"/>
</dbReference>
<feature type="region of interest" description="Disordered" evidence="2">
    <location>
        <begin position="348"/>
        <end position="368"/>
    </location>
</feature>
<dbReference type="GO" id="GO:0005829">
    <property type="term" value="C:cytosol"/>
    <property type="evidence" value="ECO:0007669"/>
    <property type="project" value="TreeGrafter"/>
</dbReference>
<gene>
    <name evidence="4" type="ORF">IAB02_05840</name>
</gene>
<feature type="domain" description="Aspartate/glutamate/uridylate kinase" evidence="3">
    <location>
        <begin position="1"/>
        <end position="254"/>
    </location>
</feature>
<dbReference type="GO" id="GO:0009089">
    <property type="term" value="P:lysine biosynthetic process via diaminopimelate"/>
    <property type="evidence" value="ECO:0007669"/>
    <property type="project" value="TreeGrafter"/>
</dbReference>
<reference evidence="4" key="1">
    <citation type="submission" date="2020-10" db="EMBL/GenBank/DDBJ databases">
        <authorList>
            <person name="Gilroy R."/>
        </authorList>
    </citation>
    <scope>NUCLEOTIDE SEQUENCE</scope>
    <source>
        <strain evidence="4">ChiHcec3-11533</strain>
    </source>
</reference>
<dbReference type="Pfam" id="PF00696">
    <property type="entry name" value="AA_kinase"/>
    <property type="match status" value="1"/>
</dbReference>
<organism evidence="4 5">
    <name type="scientific">Candidatus Pullichristensenella excrementigallinarum</name>
    <dbReference type="NCBI Taxonomy" id="2840907"/>
    <lineage>
        <taxon>Bacteria</taxon>
        <taxon>Bacillati</taxon>
        <taxon>Bacillota</taxon>
        <taxon>Clostridia</taxon>
        <taxon>Candidatus Pullichristensenella</taxon>
    </lineage>
</organism>
<comment type="similarity">
    <text evidence="1">Belongs to the aspartokinase family.</text>
</comment>
<dbReference type="InterPro" id="IPR018042">
    <property type="entry name" value="Aspartate_kinase_CS"/>
</dbReference>
<sequence>MIVCKFGGSSVADAELIRLVAKITQKSNDRRFVVVSAPGKRFAGDDKITDLLIQAHQGSARALEKVRARFLAIAEQLHMEEEIARELETIARRIFLSADYAASRGEYLSARILARLIDAPFVDAKDILCFDASGTLDFRRTYERTRAALKPLARAILPGFYGSLPDGSIRTFPRGGSDITGALVAGAMGAQCYENWTDVDGVFTADPRLVEGVRPIEQISYRQMRLLSSMGASVLHPDSIRPVFRAGIPIQLRNTFREDCPGTRIWADAHARLPLITGKPLESGMCVVAILHAEAPGLLENARASLDHAGIDCASHSVFADHLLFFLKAREFVRAVRALHETLVELPGDSRTCSSPSGTLSAENPDAH</sequence>
<evidence type="ECO:0000256" key="1">
    <source>
        <dbReference type="ARBA" id="ARBA00010122"/>
    </source>
</evidence>
<protein>
    <submittedName>
        <fullName evidence="4">Aspartate kinase</fullName>
    </submittedName>
</protein>
<dbReference type="InterPro" id="IPR036393">
    <property type="entry name" value="AceGlu_kinase-like_sf"/>
</dbReference>
<keyword evidence="4" id="KW-0808">Transferase</keyword>
<dbReference type="GO" id="GO:0009090">
    <property type="term" value="P:homoserine biosynthetic process"/>
    <property type="evidence" value="ECO:0007669"/>
    <property type="project" value="TreeGrafter"/>
</dbReference>
<evidence type="ECO:0000313" key="5">
    <source>
        <dbReference type="Proteomes" id="UP000824072"/>
    </source>
</evidence>
<dbReference type="PROSITE" id="PS00324">
    <property type="entry name" value="ASPARTOKINASE"/>
    <property type="match status" value="1"/>
</dbReference>
<reference evidence="4" key="2">
    <citation type="journal article" date="2021" name="PeerJ">
        <title>Extensive microbial diversity within the chicken gut microbiome revealed by metagenomics and culture.</title>
        <authorList>
            <person name="Gilroy R."/>
            <person name="Ravi A."/>
            <person name="Getino M."/>
            <person name="Pursley I."/>
            <person name="Horton D.L."/>
            <person name="Alikhan N.F."/>
            <person name="Baker D."/>
            <person name="Gharbi K."/>
            <person name="Hall N."/>
            <person name="Watson M."/>
            <person name="Adriaenssens E.M."/>
            <person name="Foster-Nyarko E."/>
            <person name="Jarju S."/>
            <person name="Secka A."/>
            <person name="Antonio M."/>
            <person name="Oren A."/>
            <person name="Chaudhuri R.R."/>
            <person name="La Ragione R."/>
            <person name="Hildebrand F."/>
            <person name="Pallen M.J."/>
        </authorList>
    </citation>
    <scope>NUCLEOTIDE SEQUENCE</scope>
    <source>
        <strain evidence="4">ChiHcec3-11533</strain>
    </source>
</reference>
<dbReference type="PANTHER" id="PTHR21499:SF67">
    <property type="entry name" value="ASPARTOKINASE 3"/>
    <property type="match status" value="1"/>
</dbReference>
<evidence type="ECO:0000256" key="2">
    <source>
        <dbReference type="SAM" id="MobiDB-lite"/>
    </source>
</evidence>
<dbReference type="AlphaFoldDB" id="A0A9D1IB82"/>
<accession>A0A9D1IB82</accession>
<keyword evidence="4" id="KW-0418">Kinase</keyword>
<dbReference type="Gene3D" id="3.40.1160.10">
    <property type="entry name" value="Acetylglutamate kinase-like"/>
    <property type="match status" value="1"/>
</dbReference>
<proteinExistence type="inferred from homology"/>
<dbReference type="Proteomes" id="UP000824072">
    <property type="component" value="Unassembled WGS sequence"/>
</dbReference>
<evidence type="ECO:0000259" key="3">
    <source>
        <dbReference type="Pfam" id="PF00696"/>
    </source>
</evidence>
<dbReference type="GO" id="GO:0004072">
    <property type="term" value="F:aspartate kinase activity"/>
    <property type="evidence" value="ECO:0007669"/>
    <property type="project" value="InterPro"/>
</dbReference>
<feature type="compositionally biased region" description="Polar residues" evidence="2">
    <location>
        <begin position="351"/>
        <end position="362"/>
    </location>
</feature>